<evidence type="ECO:0000313" key="3">
    <source>
        <dbReference type="EMBL" id="PKY71110.1"/>
    </source>
</evidence>
<organism evidence="3 4">
    <name type="scientific">Brevibacterium ravenspurgense</name>
    <dbReference type="NCBI Taxonomy" id="479117"/>
    <lineage>
        <taxon>Bacteria</taxon>
        <taxon>Bacillati</taxon>
        <taxon>Actinomycetota</taxon>
        <taxon>Actinomycetes</taxon>
        <taxon>Micrococcales</taxon>
        <taxon>Brevibacteriaceae</taxon>
        <taxon>Brevibacterium</taxon>
    </lineage>
</organism>
<evidence type="ECO:0000259" key="2">
    <source>
        <dbReference type="Pfam" id="PF20068"/>
    </source>
</evidence>
<dbReference type="InterPro" id="IPR027598">
    <property type="entry name" value="Amphi-Trp_dom"/>
</dbReference>
<dbReference type="EMBL" id="PKGO01000001">
    <property type="protein sequence ID" value="PKY71110.1"/>
    <property type="molecule type" value="Genomic_DNA"/>
</dbReference>
<dbReference type="Proteomes" id="UP000242755">
    <property type="component" value="Unassembled WGS sequence"/>
</dbReference>
<feature type="region of interest" description="Disordered" evidence="1">
    <location>
        <begin position="21"/>
        <end position="40"/>
    </location>
</feature>
<comment type="caution">
    <text evidence="3">The sequence shown here is derived from an EMBL/GenBank/DDBJ whole genome shotgun (WGS) entry which is preliminary data.</text>
</comment>
<sequence>MVAAQARARALIEAAPADIERTAMTQTPNTPKRNQKLLKSKGDFSREELAAFFESLAERVRAGDMTLGTGDNALAMDLPGTFRTTMEVTDSRKRRGIERELEIEIDWYVDENGKPIAEDGPASGFTIS</sequence>
<feature type="domain" description="Amphi-Trp" evidence="2">
    <location>
        <begin position="35"/>
        <end position="124"/>
    </location>
</feature>
<reference evidence="3 4" key="1">
    <citation type="submission" date="2017-12" db="EMBL/GenBank/DDBJ databases">
        <title>Phylogenetic diversity of female urinary microbiome.</title>
        <authorList>
            <person name="Thomas-White K."/>
            <person name="Wolfe A.J."/>
        </authorList>
    </citation>
    <scope>NUCLEOTIDE SEQUENCE [LARGE SCALE GENOMIC DNA]</scope>
    <source>
        <strain evidence="3 4">UMB0426</strain>
    </source>
</reference>
<proteinExistence type="predicted"/>
<dbReference type="AlphaFoldDB" id="A0A2I1IJ34"/>
<dbReference type="Pfam" id="PF20068">
    <property type="entry name" value="Amphi-Trp"/>
    <property type="match status" value="1"/>
</dbReference>
<dbReference type="NCBIfam" id="TIGR04354">
    <property type="entry name" value="amphi-Trp"/>
    <property type="match status" value="1"/>
</dbReference>
<gene>
    <name evidence="3" type="ORF">CYJ40_00045</name>
</gene>
<protein>
    <submittedName>
        <fullName evidence="3">Amphi-Trp domain-containing protein</fullName>
    </submittedName>
</protein>
<feature type="compositionally biased region" description="Polar residues" evidence="1">
    <location>
        <begin position="23"/>
        <end position="32"/>
    </location>
</feature>
<evidence type="ECO:0000313" key="4">
    <source>
        <dbReference type="Proteomes" id="UP000242755"/>
    </source>
</evidence>
<name>A0A2I1IJ34_9MICO</name>
<accession>A0A2I1IJ34</accession>
<evidence type="ECO:0000256" key="1">
    <source>
        <dbReference type="SAM" id="MobiDB-lite"/>
    </source>
</evidence>